<dbReference type="InterPro" id="IPR014284">
    <property type="entry name" value="RNA_pol_sigma-70_dom"/>
</dbReference>
<proteinExistence type="inferred from homology"/>
<gene>
    <name evidence="7" type="ORF">DGI_2673</name>
</gene>
<dbReference type="STRING" id="1121448.DGI_2673"/>
<evidence type="ECO:0000256" key="2">
    <source>
        <dbReference type="ARBA" id="ARBA00023015"/>
    </source>
</evidence>
<keyword evidence="8" id="KW-1185">Reference proteome</keyword>
<dbReference type="EMBL" id="CP006585">
    <property type="protein sequence ID" value="AGW14404.1"/>
    <property type="molecule type" value="Genomic_DNA"/>
</dbReference>
<keyword evidence="4" id="KW-0804">Transcription</keyword>
<dbReference type="eggNOG" id="COG1595">
    <property type="taxonomic scope" value="Bacteria"/>
</dbReference>
<dbReference type="HOGENOM" id="CLU_047691_3_4_7"/>
<dbReference type="Pfam" id="PF08281">
    <property type="entry name" value="Sigma70_r4_2"/>
    <property type="match status" value="1"/>
</dbReference>
<evidence type="ECO:0000259" key="6">
    <source>
        <dbReference type="Pfam" id="PF08281"/>
    </source>
</evidence>
<reference evidence="7 8" key="1">
    <citation type="journal article" date="2013" name="J. Bacteriol.">
        <title>Roles of HynAB and Ech, the only two hydrogenases found in the model sulfate reducer Desulfovibrio gigas.</title>
        <authorList>
            <person name="Morais-Silva F.O."/>
            <person name="Santos C.I."/>
            <person name="Rodrigues R."/>
            <person name="Pereira I.A."/>
            <person name="Rodrigues-Pousada C."/>
        </authorList>
    </citation>
    <scope>NUCLEOTIDE SEQUENCE [LARGE SCALE GENOMIC DNA]</scope>
    <source>
        <strain evidence="8">ATCC 19364 / DSM 1382 / NCIMB 9332 / VKM B-1759</strain>
    </source>
</reference>
<feature type="domain" description="RNA polymerase sigma factor 70 region 4 type 2" evidence="6">
    <location>
        <begin position="146"/>
        <end position="192"/>
    </location>
</feature>
<dbReference type="NCBIfam" id="TIGR02937">
    <property type="entry name" value="sigma70-ECF"/>
    <property type="match status" value="1"/>
</dbReference>
<organism evidence="7 8">
    <name type="scientific">Megalodesulfovibrio gigas (strain ATCC 19364 / DSM 1382 / NCIMB 9332 / VKM B-1759)</name>
    <name type="common">Desulfovibrio gigas</name>
    <dbReference type="NCBI Taxonomy" id="1121448"/>
    <lineage>
        <taxon>Bacteria</taxon>
        <taxon>Pseudomonadati</taxon>
        <taxon>Thermodesulfobacteriota</taxon>
        <taxon>Desulfovibrionia</taxon>
        <taxon>Desulfovibrionales</taxon>
        <taxon>Desulfovibrionaceae</taxon>
        <taxon>Megalodesulfovibrio</taxon>
    </lineage>
</organism>
<evidence type="ECO:0000259" key="5">
    <source>
        <dbReference type="Pfam" id="PF04542"/>
    </source>
</evidence>
<sequence>MDQEREHSIIRQVLAGDREAFALLVEAYQHPLFHMAYVLTGSADQAEDLVQETFVRMYDKLGTFRLEPGVRLTPWMFAICRHAAFRQNKRGRRMVTGCAHLVEEGSPPEDDASMTAGTAFEARMAASDGEEMLFRTEQGRTLAQHLMQLPLELREALVLRFTEDLSFRELAEVLGISEQAAKMRVYRGLARLRETLPGHVRG</sequence>
<dbReference type="InterPro" id="IPR013324">
    <property type="entry name" value="RNA_pol_sigma_r3/r4-like"/>
</dbReference>
<dbReference type="InterPro" id="IPR036388">
    <property type="entry name" value="WH-like_DNA-bd_sf"/>
</dbReference>
<dbReference type="PANTHER" id="PTHR43133:SF25">
    <property type="entry name" value="RNA POLYMERASE SIGMA FACTOR RFAY-RELATED"/>
    <property type="match status" value="1"/>
</dbReference>
<dbReference type="InterPro" id="IPR013249">
    <property type="entry name" value="RNA_pol_sigma70_r4_t2"/>
</dbReference>
<dbReference type="Gene3D" id="1.10.10.10">
    <property type="entry name" value="Winged helix-like DNA-binding domain superfamily/Winged helix DNA-binding domain"/>
    <property type="match status" value="1"/>
</dbReference>
<dbReference type="KEGG" id="dgg:DGI_2673"/>
<dbReference type="InterPro" id="IPR007627">
    <property type="entry name" value="RNA_pol_sigma70_r2"/>
</dbReference>
<dbReference type="SUPFAM" id="SSF88946">
    <property type="entry name" value="Sigma2 domain of RNA polymerase sigma factors"/>
    <property type="match status" value="1"/>
</dbReference>
<evidence type="ECO:0000313" key="8">
    <source>
        <dbReference type="Proteomes" id="UP000016587"/>
    </source>
</evidence>
<evidence type="ECO:0000256" key="1">
    <source>
        <dbReference type="ARBA" id="ARBA00010641"/>
    </source>
</evidence>
<dbReference type="GO" id="GO:0016987">
    <property type="term" value="F:sigma factor activity"/>
    <property type="evidence" value="ECO:0007669"/>
    <property type="project" value="UniProtKB-KW"/>
</dbReference>
<protein>
    <submittedName>
        <fullName evidence="7">Putative ECF subfamily RNA polymerase sigma-24 subunit</fullName>
    </submittedName>
</protein>
<dbReference type="RefSeq" id="WP_021761419.1">
    <property type="nucleotide sequence ID" value="NC_022444.1"/>
</dbReference>
<dbReference type="PATRIC" id="fig|1121448.10.peg.2629"/>
<keyword evidence="3" id="KW-0731">Sigma factor</keyword>
<dbReference type="SUPFAM" id="SSF88659">
    <property type="entry name" value="Sigma3 and sigma4 domains of RNA polymerase sigma factors"/>
    <property type="match status" value="1"/>
</dbReference>
<feature type="domain" description="RNA polymerase sigma-70 region 2" evidence="5">
    <location>
        <begin position="24"/>
        <end position="92"/>
    </location>
</feature>
<keyword evidence="2" id="KW-0805">Transcription regulation</keyword>
<dbReference type="AlphaFoldDB" id="T2GDZ7"/>
<dbReference type="Pfam" id="PF04542">
    <property type="entry name" value="Sigma70_r2"/>
    <property type="match status" value="1"/>
</dbReference>
<comment type="similarity">
    <text evidence="1">Belongs to the sigma-70 factor family. ECF subfamily.</text>
</comment>
<name>T2GDZ7_MEGG1</name>
<dbReference type="InterPro" id="IPR013325">
    <property type="entry name" value="RNA_pol_sigma_r2"/>
</dbReference>
<dbReference type="Proteomes" id="UP000016587">
    <property type="component" value="Chromosome"/>
</dbReference>
<dbReference type="OrthoDB" id="5511424at2"/>
<reference evidence="8" key="2">
    <citation type="submission" date="2013-07" db="EMBL/GenBank/DDBJ databases">
        <authorList>
            <person name="Morais-Silva F.O."/>
            <person name="Rezende A.M."/>
            <person name="Pimentel C."/>
            <person name="Resende D.M."/>
            <person name="Santos C.I."/>
            <person name="Clemente C."/>
            <person name="de Oliveira L.M."/>
            <person name="da Silva S.M."/>
            <person name="Costa D.A."/>
            <person name="Varela-Raposo A."/>
            <person name="Horacio E.C.A."/>
            <person name="Matos M."/>
            <person name="Flores O."/>
            <person name="Ruiz J.C."/>
            <person name="Rodrigues-Pousada C."/>
        </authorList>
    </citation>
    <scope>NUCLEOTIDE SEQUENCE [LARGE SCALE GENOMIC DNA]</scope>
    <source>
        <strain evidence="8">ATCC 19364 / DSM 1382 / NCIMB 9332 / VKM B-1759</strain>
    </source>
</reference>
<dbReference type="CDD" id="cd06171">
    <property type="entry name" value="Sigma70_r4"/>
    <property type="match status" value="1"/>
</dbReference>
<dbReference type="PANTHER" id="PTHR43133">
    <property type="entry name" value="RNA POLYMERASE ECF-TYPE SIGMA FACTO"/>
    <property type="match status" value="1"/>
</dbReference>
<dbReference type="Gene3D" id="1.10.1740.10">
    <property type="match status" value="1"/>
</dbReference>
<evidence type="ECO:0000256" key="4">
    <source>
        <dbReference type="ARBA" id="ARBA00023163"/>
    </source>
</evidence>
<accession>T2GDZ7</accession>
<dbReference type="GO" id="GO:0006352">
    <property type="term" value="P:DNA-templated transcription initiation"/>
    <property type="evidence" value="ECO:0007669"/>
    <property type="project" value="InterPro"/>
</dbReference>
<dbReference type="InterPro" id="IPR039425">
    <property type="entry name" value="RNA_pol_sigma-70-like"/>
</dbReference>
<evidence type="ECO:0000256" key="3">
    <source>
        <dbReference type="ARBA" id="ARBA00023082"/>
    </source>
</evidence>
<evidence type="ECO:0000313" key="7">
    <source>
        <dbReference type="EMBL" id="AGW14404.1"/>
    </source>
</evidence>
<dbReference type="GO" id="GO:0003677">
    <property type="term" value="F:DNA binding"/>
    <property type="evidence" value="ECO:0007669"/>
    <property type="project" value="InterPro"/>
</dbReference>